<dbReference type="OrthoDB" id="10022108at2759"/>
<accession>A0A4C1WJ45</accession>
<sequence>MVPEDLECHPVLEVTAEPYNRLIKAGYIYVGLQRHPVWYQSPLVQCSRCLGFGHVIVKTCLTSVPIEGAKLAQSASPGTRKSPQDVFIASNPDARTLHIKRLARNAVSIIRYQVVQKVAPRRGPVKAAINPESGVDVEDDQTPIDENVTFTVAKAGSCRIGIVSVYFKGGKPTQIFAVVLKEVSQTLTDHDGFTQYLFRFKLRDSPYNACDPVKIQDVLHVFKDCDTFHQEHETLEKGIEILAFARGSASVHIE</sequence>
<gene>
    <name evidence="1" type="ORF">EVAR_37191_1</name>
</gene>
<dbReference type="EMBL" id="BGZK01000572">
    <property type="protein sequence ID" value="GBP51033.1"/>
    <property type="molecule type" value="Genomic_DNA"/>
</dbReference>
<protein>
    <submittedName>
        <fullName evidence="1">Uncharacterized protein</fullName>
    </submittedName>
</protein>
<name>A0A4C1WJ45_EUMVA</name>
<organism evidence="1 2">
    <name type="scientific">Eumeta variegata</name>
    <name type="common">Bagworm moth</name>
    <name type="synonym">Eumeta japonica</name>
    <dbReference type="NCBI Taxonomy" id="151549"/>
    <lineage>
        <taxon>Eukaryota</taxon>
        <taxon>Metazoa</taxon>
        <taxon>Ecdysozoa</taxon>
        <taxon>Arthropoda</taxon>
        <taxon>Hexapoda</taxon>
        <taxon>Insecta</taxon>
        <taxon>Pterygota</taxon>
        <taxon>Neoptera</taxon>
        <taxon>Endopterygota</taxon>
        <taxon>Lepidoptera</taxon>
        <taxon>Glossata</taxon>
        <taxon>Ditrysia</taxon>
        <taxon>Tineoidea</taxon>
        <taxon>Psychidae</taxon>
        <taxon>Oiketicinae</taxon>
        <taxon>Eumeta</taxon>
    </lineage>
</organism>
<comment type="caution">
    <text evidence="1">The sequence shown here is derived from an EMBL/GenBank/DDBJ whole genome shotgun (WGS) entry which is preliminary data.</text>
</comment>
<dbReference type="AlphaFoldDB" id="A0A4C1WJ45"/>
<evidence type="ECO:0000313" key="1">
    <source>
        <dbReference type="EMBL" id="GBP51033.1"/>
    </source>
</evidence>
<evidence type="ECO:0000313" key="2">
    <source>
        <dbReference type="Proteomes" id="UP000299102"/>
    </source>
</evidence>
<keyword evidence="2" id="KW-1185">Reference proteome</keyword>
<proteinExistence type="predicted"/>
<dbReference type="Proteomes" id="UP000299102">
    <property type="component" value="Unassembled WGS sequence"/>
</dbReference>
<reference evidence="1 2" key="1">
    <citation type="journal article" date="2019" name="Commun. Biol.">
        <title>The bagworm genome reveals a unique fibroin gene that provides high tensile strength.</title>
        <authorList>
            <person name="Kono N."/>
            <person name="Nakamura H."/>
            <person name="Ohtoshi R."/>
            <person name="Tomita M."/>
            <person name="Numata K."/>
            <person name="Arakawa K."/>
        </authorList>
    </citation>
    <scope>NUCLEOTIDE SEQUENCE [LARGE SCALE GENOMIC DNA]</scope>
</reference>